<evidence type="ECO:0000256" key="18">
    <source>
        <dbReference type="SAM" id="MobiDB-lite"/>
    </source>
</evidence>
<evidence type="ECO:0000256" key="5">
    <source>
        <dbReference type="ARBA" id="ARBA00013897"/>
    </source>
</evidence>
<dbReference type="Gene3D" id="3.20.70.20">
    <property type="match status" value="1"/>
</dbReference>
<comment type="similarity">
    <text evidence="3 17">Belongs to the glycyl radical enzyme (GRE) family. PFL subfamily.</text>
</comment>
<dbReference type="InterPro" id="IPR050244">
    <property type="entry name" value="Auton_GlycylRad_Cofactor"/>
</dbReference>
<feature type="domain" description="PFL" evidence="20">
    <location>
        <begin position="1"/>
        <end position="618"/>
    </location>
</feature>
<evidence type="ECO:0000256" key="8">
    <source>
        <dbReference type="ARBA" id="ARBA00022679"/>
    </source>
</evidence>
<dbReference type="InterPro" id="IPR004184">
    <property type="entry name" value="PFL_dom"/>
</dbReference>
<evidence type="ECO:0000256" key="14">
    <source>
        <dbReference type="PIRSR" id="PIRSR000379-1"/>
    </source>
</evidence>
<evidence type="ECO:0000256" key="17">
    <source>
        <dbReference type="RuleBase" id="RU368075"/>
    </source>
</evidence>
<feature type="active site" description="S-acetylcysteine intermediate" evidence="14">
    <location>
        <position position="406"/>
    </location>
</feature>
<dbReference type="GO" id="GO:0008861">
    <property type="term" value="F:formate C-acetyltransferase activity"/>
    <property type="evidence" value="ECO:0007669"/>
    <property type="project" value="UniProtKB-UniRule"/>
</dbReference>
<feature type="region of interest" description="Disordered" evidence="18">
    <location>
        <begin position="609"/>
        <end position="628"/>
    </location>
</feature>
<name>A0A923E863_CLOTT</name>
<feature type="modified residue" description="Glycine radical" evidence="15 16">
    <location>
        <position position="724"/>
    </location>
</feature>
<evidence type="ECO:0000256" key="6">
    <source>
        <dbReference type="ARBA" id="ARBA00022490"/>
    </source>
</evidence>
<keyword evidence="10 17" id="KW-0119">Carbohydrate metabolism</keyword>
<keyword evidence="9 15" id="KW-0556">Organic radical</keyword>
<evidence type="ECO:0000256" key="2">
    <source>
        <dbReference type="ARBA" id="ARBA00004809"/>
    </source>
</evidence>
<keyword evidence="8 17" id="KW-0808">Transferase</keyword>
<evidence type="ECO:0000256" key="11">
    <source>
        <dbReference type="ARBA" id="ARBA00023315"/>
    </source>
</evidence>
<protein>
    <recommendedName>
        <fullName evidence="5 17">Formate acetyltransferase</fullName>
        <ecNumber evidence="4 17">2.3.1.54</ecNumber>
    </recommendedName>
    <alternativeName>
        <fullName evidence="12 17">Pyruvate formate-lyase</fullName>
    </alternativeName>
</protein>
<evidence type="ECO:0000256" key="10">
    <source>
        <dbReference type="ARBA" id="ARBA00023277"/>
    </source>
</evidence>
<evidence type="ECO:0000256" key="15">
    <source>
        <dbReference type="PIRSR" id="PIRSR000379-2"/>
    </source>
</evidence>
<evidence type="ECO:0000256" key="12">
    <source>
        <dbReference type="ARBA" id="ARBA00031063"/>
    </source>
</evidence>
<dbReference type="InterPro" id="IPR005949">
    <property type="entry name" value="Form_AcTrfase"/>
</dbReference>
<comment type="catalytic activity">
    <reaction evidence="13 17">
        <text>formate + acetyl-CoA = pyruvate + CoA</text>
        <dbReference type="Rhea" id="RHEA:11844"/>
        <dbReference type="ChEBI" id="CHEBI:15361"/>
        <dbReference type="ChEBI" id="CHEBI:15740"/>
        <dbReference type="ChEBI" id="CHEBI:57287"/>
        <dbReference type="ChEBI" id="CHEBI:57288"/>
        <dbReference type="EC" id="2.3.1.54"/>
    </reaction>
</comment>
<dbReference type="PROSITE" id="PS51149">
    <property type="entry name" value="GLY_RADICAL_2"/>
    <property type="match status" value="1"/>
</dbReference>
<evidence type="ECO:0000259" key="20">
    <source>
        <dbReference type="PROSITE" id="PS51554"/>
    </source>
</evidence>
<keyword evidence="7 17" id="KW-0313">Glucose metabolism</keyword>
<dbReference type="RefSeq" id="WP_035144675.1">
    <property type="nucleotide sequence ID" value="NZ_JAAZWO010000003.1"/>
</dbReference>
<comment type="subcellular location">
    <subcellularLocation>
        <location evidence="1 17">Cytoplasm</location>
    </subcellularLocation>
</comment>
<gene>
    <name evidence="21" type="primary">pflB</name>
    <name evidence="21" type="ORF">HGG79_03880</name>
</gene>
<dbReference type="PROSITE" id="PS51554">
    <property type="entry name" value="PFL"/>
    <property type="match status" value="1"/>
</dbReference>
<dbReference type="PANTHER" id="PTHR30191">
    <property type="entry name" value="FORMATE ACETYLTRANSFERASE"/>
    <property type="match status" value="1"/>
</dbReference>
<dbReference type="NCBIfam" id="TIGR01255">
    <property type="entry name" value="pyr_form_ly_1"/>
    <property type="match status" value="1"/>
</dbReference>
<evidence type="ECO:0000256" key="1">
    <source>
        <dbReference type="ARBA" id="ARBA00004496"/>
    </source>
</evidence>
<evidence type="ECO:0000256" key="4">
    <source>
        <dbReference type="ARBA" id="ARBA00013214"/>
    </source>
</evidence>
<feature type="domain" description="Glycine radical" evidence="19">
    <location>
        <begin position="625"/>
        <end position="749"/>
    </location>
</feature>
<dbReference type="GO" id="GO:0005829">
    <property type="term" value="C:cytosol"/>
    <property type="evidence" value="ECO:0007669"/>
    <property type="project" value="TreeGrafter"/>
</dbReference>
<dbReference type="Pfam" id="PF01228">
    <property type="entry name" value="Gly_radical"/>
    <property type="match status" value="1"/>
</dbReference>
<evidence type="ECO:0000256" key="3">
    <source>
        <dbReference type="ARBA" id="ARBA00008375"/>
    </source>
</evidence>
<dbReference type="PANTHER" id="PTHR30191:SF0">
    <property type="entry name" value="FORMATE ACETYLTRANSFERASE 1"/>
    <property type="match status" value="1"/>
</dbReference>
<dbReference type="CDD" id="cd01678">
    <property type="entry name" value="PFL1"/>
    <property type="match status" value="1"/>
</dbReference>
<dbReference type="PROSITE" id="PS00850">
    <property type="entry name" value="GLY_RADICAL_1"/>
    <property type="match status" value="1"/>
</dbReference>
<keyword evidence="11 17" id="KW-0012">Acyltransferase</keyword>
<dbReference type="EC" id="2.3.1.54" evidence="4 17"/>
<dbReference type="SUPFAM" id="SSF51998">
    <property type="entry name" value="PFL-like glycyl radical enzymes"/>
    <property type="match status" value="1"/>
</dbReference>
<dbReference type="EMBL" id="JAAZWO010000003">
    <property type="protein sequence ID" value="MBC2396921.1"/>
    <property type="molecule type" value="Genomic_DNA"/>
</dbReference>
<evidence type="ECO:0000256" key="9">
    <source>
        <dbReference type="ARBA" id="ARBA00022818"/>
    </source>
</evidence>
<evidence type="ECO:0000256" key="13">
    <source>
        <dbReference type="ARBA" id="ARBA00049029"/>
    </source>
</evidence>
<dbReference type="InterPro" id="IPR001150">
    <property type="entry name" value="Gly_radical"/>
</dbReference>
<comment type="subunit">
    <text evidence="17">Homodimer.</text>
</comment>
<dbReference type="Proteomes" id="UP000563151">
    <property type="component" value="Unassembled WGS sequence"/>
</dbReference>
<evidence type="ECO:0000256" key="16">
    <source>
        <dbReference type="PROSITE-ProRule" id="PRU00493"/>
    </source>
</evidence>
<evidence type="ECO:0000259" key="19">
    <source>
        <dbReference type="PROSITE" id="PS51149"/>
    </source>
</evidence>
<dbReference type="GO" id="GO:0006006">
    <property type="term" value="P:glucose metabolic process"/>
    <property type="evidence" value="ECO:0007669"/>
    <property type="project" value="UniProtKB-UniRule"/>
</dbReference>
<comment type="caution">
    <text evidence="21">The sequence shown here is derived from an EMBL/GenBank/DDBJ whole genome shotgun (WGS) entry which is preliminary data.</text>
</comment>
<comment type="pathway">
    <text evidence="2 17">Fermentation; pyruvate fermentation; formate from pyruvate: step 1/1.</text>
</comment>
<dbReference type="PIRSF" id="PIRSF000379">
    <property type="entry name" value="For_Ac_trans_1"/>
    <property type="match status" value="1"/>
</dbReference>
<reference evidence="21 22" key="1">
    <citation type="submission" date="2020-04" db="EMBL/GenBank/DDBJ databases">
        <title>Genomic insights into acetone-butanol-ethanol (ABE) fermentation by sequencing solventogenic clostridia strains.</title>
        <authorList>
            <person name="Brown S."/>
        </authorList>
    </citation>
    <scope>NUCLEOTIDE SEQUENCE [LARGE SCALE GENOMIC DNA]</scope>
    <source>
        <strain evidence="21 22">DJ011</strain>
    </source>
</reference>
<proteinExistence type="inferred from homology"/>
<sequence length="749" mass="84681">MFKQWNGFKTGHWTEIIDVRDFIQKNYTEYVYDESFLTNITKKTSKLWYEANALIIEEIKKGIIDVETTKFSGIGNFDAGYIDKDNEVIVGLQTDAPLKRIMNPYGGMRMVKQSLAEYGFKMKDGLEENFTEFRKTHNDGVFDAYSEATKTARHVGLLTGLPDAYGRGRIIGDYRRIALYGIDYLIKQKKMDKSELDMQPTTEENIRRREEVSEEIKALDKIKKLASKYGVDISQPAENTKEAIQFLYFGYLAAVQENNGAAMSLGRNTAFLDIYIERDINKGILTEETAQELIDQLVIKLRLVRHLRTPEYNDLFAGDPNWITESLGGVSLTGKSLVTKTTYRFIHTLTNLSPAPEPNMTVLWSEKLPEAFKKYCAKMSIETDSLQYENDDMMRHIFGDDYAIACCVSAMKIGKQMQFFGARANLAKSLLYAINGGIDEVKTNKDGSLITVVPNIERITDDVLDYNKVKANYDKVLDYVAKLYIDTMNVIHYMHDKYAYEAGQMALHDTNIGRYISFGIAGLSCAADSLSAIKYAKVKPIRNENGIAIDFEVEGDFPKFGNDDDNVDDFAVQLVKDFTTKLKKHPTYRNADVSLSALTITSNVVYGKKTGSTPDGRKKGEPLAPGANPMHGRDINGALASLNSVAKIPYREWCQDGISNTFSIIPDALGNQKDIQIENLVNLLDGYFSQNAFHLNVNVLSKETLIDAMENPNKYPTLTIRVSGYAVHFNRLTKEQQLEVIRRTFHERV</sequence>
<dbReference type="Pfam" id="PF02901">
    <property type="entry name" value="PFL-like"/>
    <property type="match status" value="1"/>
</dbReference>
<organism evidence="21 22">
    <name type="scientific">Clostridium tetanomorphum</name>
    <dbReference type="NCBI Taxonomy" id="1553"/>
    <lineage>
        <taxon>Bacteria</taxon>
        <taxon>Bacillati</taxon>
        <taxon>Bacillota</taxon>
        <taxon>Clostridia</taxon>
        <taxon>Eubacteriales</taxon>
        <taxon>Clostridiaceae</taxon>
        <taxon>Clostridium</taxon>
    </lineage>
</organism>
<dbReference type="AlphaFoldDB" id="A0A923E863"/>
<keyword evidence="6 17" id="KW-0963">Cytoplasm</keyword>
<dbReference type="InterPro" id="IPR019777">
    <property type="entry name" value="Form_AcTrfase_GR_CS"/>
</dbReference>
<evidence type="ECO:0000256" key="7">
    <source>
        <dbReference type="ARBA" id="ARBA00022526"/>
    </source>
</evidence>
<accession>A0A923E863</accession>
<keyword evidence="22" id="KW-1185">Reference proteome</keyword>
<evidence type="ECO:0000313" key="21">
    <source>
        <dbReference type="EMBL" id="MBC2396921.1"/>
    </source>
</evidence>
<feature type="active site" description="Cysteine radical intermediate" evidence="14">
    <location>
        <position position="407"/>
    </location>
</feature>
<evidence type="ECO:0000313" key="22">
    <source>
        <dbReference type="Proteomes" id="UP000563151"/>
    </source>
</evidence>